<proteinExistence type="predicted"/>
<name>A0A829PF16_9MYCO</name>
<comment type="caution">
    <text evidence="1">The sequence shown here is derived from an EMBL/GenBank/DDBJ whole genome shotgun (WGS) entry which is preliminary data.</text>
</comment>
<dbReference type="AlphaFoldDB" id="A0A829PF16"/>
<accession>A0A829PF16</accession>
<evidence type="ECO:0000313" key="2">
    <source>
        <dbReference type="Proteomes" id="UP000019854"/>
    </source>
</evidence>
<sequence length="265" mass="28846">MLADELNDIYREVAQAVQKHNLDAYNALTCARQYLDGIDSIESDSAADLPATGALTDVSVGRAVAVGYDRACGGIKLAMWGARPVIAALFDGAKERLAEPVVSFPMWSSVIQTVNGLIHLGIRWREKAQTTILQLDGIGKFMIDYSQFPQLDGVYLEDSFVLGISEIAGELSFKLEAVLTPQHPNYHEPLPGNQYCYADGELLFADATSIDWVRRSANGYIDAAGEEDLGNIDSLTDDGGTYTVEGDWGEVRICSTSEPRFISIA</sequence>
<organism evidence="1 2">
    <name type="scientific">Mycobacteroides abscessus MAB_030201_1075</name>
    <dbReference type="NCBI Taxonomy" id="1335410"/>
    <lineage>
        <taxon>Bacteria</taxon>
        <taxon>Bacillati</taxon>
        <taxon>Actinomycetota</taxon>
        <taxon>Actinomycetes</taxon>
        <taxon>Mycobacteriales</taxon>
        <taxon>Mycobacteriaceae</taxon>
        <taxon>Mycobacteroides</taxon>
        <taxon>Mycobacteroides abscessus</taxon>
    </lineage>
</organism>
<dbReference type="Proteomes" id="UP000019854">
    <property type="component" value="Unassembled WGS sequence"/>
</dbReference>
<protein>
    <submittedName>
        <fullName evidence="1">Uncharacterized protein</fullName>
    </submittedName>
</protein>
<dbReference type="EMBL" id="JAOX01000001">
    <property type="protein sequence ID" value="ETZ87339.1"/>
    <property type="molecule type" value="Genomic_DNA"/>
</dbReference>
<gene>
    <name evidence="1" type="ORF">L829_0882</name>
</gene>
<evidence type="ECO:0000313" key="1">
    <source>
        <dbReference type="EMBL" id="ETZ87339.1"/>
    </source>
</evidence>
<reference evidence="1 2" key="1">
    <citation type="submission" date="2014-01" db="EMBL/GenBank/DDBJ databases">
        <authorList>
            <person name="Zelazny A."/>
            <person name="Olivier K."/>
            <person name="Sampaio E.P."/>
            <person name="Holland S.M."/>
            <person name="Tallon L.J."/>
            <person name="Sadzewicz L.K."/>
            <person name="Sengamalay N."/>
            <person name="Fraser C.M."/>
            <person name="Hine E."/>
            <person name="Shefchek K.A."/>
            <person name="Das S.P."/>
            <person name="Shallom S.J."/>
            <person name="Agrawal S."/>
            <person name="Tettelin H."/>
        </authorList>
    </citation>
    <scope>NUCLEOTIDE SEQUENCE [LARGE SCALE GENOMIC DNA]</scope>
    <source>
        <strain evidence="1 2">MAB_030201_1075</strain>
    </source>
</reference>